<reference evidence="3" key="1">
    <citation type="submission" date="2021-01" db="EMBL/GenBank/DDBJ databases">
        <title>Phytophthora aleatoria, a newly-described species from Pinus radiata is distinct from Phytophthora cactorum isolates based on comparative genomics.</title>
        <authorList>
            <person name="Mcdougal R."/>
            <person name="Panda P."/>
            <person name="Williams N."/>
            <person name="Studholme D.J."/>
        </authorList>
    </citation>
    <scope>NUCLEOTIDE SEQUENCE</scope>
    <source>
        <strain evidence="3">NZFS 3830</strain>
    </source>
</reference>
<evidence type="ECO:0000313" key="4">
    <source>
        <dbReference type="Proteomes" id="UP000688947"/>
    </source>
</evidence>
<comment type="caution">
    <text evidence="3">The sequence shown here is derived from an EMBL/GenBank/DDBJ whole genome shotgun (WGS) entry which is preliminary data.</text>
</comment>
<protein>
    <recommendedName>
        <fullName evidence="2">PiggyBac transposable element-derived protein domain-containing protein</fullName>
    </recommendedName>
</protein>
<sequence length="253" mass="27525">MAHACVALPSAERLEPEASHSIADDTLESAEMTSPNLEPDGTEASSTVEHGELTATSDCRATGSESPTQHAMTSDANNSPVRPRTLDDEFEEVDDSSDAADDSEEDASDTGDASDASDTASVDRRFHSDAGEEMARDRFMHISRNLHFSSNTDPRAGTDRASKLGPIIDSLQERFGAGFVPPAIMAFDEAMLPSRSTFKRMRVYIKDKPHKWGTKLFMLCCSTTAYCIQYVASMSSDIPVFLSLSSLILYHTV</sequence>
<feature type="region of interest" description="Disordered" evidence="1">
    <location>
        <begin position="1"/>
        <end position="124"/>
    </location>
</feature>
<dbReference type="InterPro" id="IPR029526">
    <property type="entry name" value="PGBD"/>
</dbReference>
<accession>A0A8T1URB3</accession>
<dbReference type="AlphaFoldDB" id="A0A8T1URB3"/>
<gene>
    <name evidence="3" type="ORF">JG687_00004417</name>
</gene>
<evidence type="ECO:0000313" key="3">
    <source>
        <dbReference type="EMBL" id="KAG6967203.1"/>
    </source>
</evidence>
<dbReference type="Pfam" id="PF13843">
    <property type="entry name" value="DDE_Tnp_1_7"/>
    <property type="match status" value="1"/>
</dbReference>
<evidence type="ECO:0000256" key="1">
    <source>
        <dbReference type="SAM" id="MobiDB-lite"/>
    </source>
</evidence>
<dbReference type="OrthoDB" id="128757at2759"/>
<feature type="compositionally biased region" description="Polar residues" evidence="1">
    <location>
        <begin position="43"/>
        <end position="80"/>
    </location>
</feature>
<feature type="compositionally biased region" description="Acidic residues" evidence="1">
    <location>
        <begin position="88"/>
        <end position="109"/>
    </location>
</feature>
<name>A0A8T1URB3_9STRA</name>
<dbReference type="PANTHER" id="PTHR46599:SF3">
    <property type="entry name" value="PIGGYBAC TRANSPOSABLE ELEMENT-DERIVED PROTEIN 4"/>
    <property type="match status" value="1"/>
</dbReference>
<evidence type="ECO:0000259" key="2">
    <source>
        <dbReference type="Pfam" id="PF13843"/>
    </source>
</evidence>
<dbReference type="VEuPathDB" id="FungiDB:PC110_g53"/>
<dbReference type="Proteomes" id="UP000688947">
    <property type="component" value="Unassembled WGS sequence"/>
</dbReference>
<dbReference type="EMBL" id="JAENGZ010000151">
    <property type="protein sequence ID" value="KAG6967203.1"/>
    <property type="molecule type" value="Genomic_DNA"/>
</dbReference>
<proteinExistence type="predicted"/>
<feature type="compositionally biased region" description="Low complexity" evidence="1">
    <location>
        <begin position="110"/>
        <end position="120"/>
    </location>
</feature>
<dbReference type="PANTHER" id="PTHR46599">
    <property type="entry name" value="PIGGYBAC TRANSPOSABLE ELEMENT-DERIVED PROTEIN 4"/>
    <property type="match status" value="1"/>
</dbReference>
<organism evidence="3 4">
    <name type="scientific">Phytophthora cactorum</name>
    <dbReference type="NCBI Taxonomy" id="29920"/>
    <lineage>
        <taxon>Eukaryota</taxon>
        <taxon>Sar</taxon>
        <taxon>Stramenopiles</taxon>
        <taxon>Oomycota</taxon>
        <taxon>Peronosporomycetes</taxon>
        <taxon>Peronosporales</taxon>
        <taxon>Peronosporaceae</taxon>
        <taxon>Phytophthora</taxon>
    </lineage>
</organism>
<feature type="domain" description="PiggyBac transposable element-derived protein" evidence="2">
    <location>
        <begin position="132"/>
        <end position="230"/>
    </location>
</feature>